<dbReference type="AlphaFoldDB" id="A0A9K3P3T0"/>
<dbReference type="EMBL" id="MNCJ02000316">
    <property type="protein sequence ID" value="KAF5822996.1"/>
    <property type="molecule type" value="Genomic_DNA"/>
</dbReference>
<proteinExistence type="predicted"/>
<feature type="region of interest" description="Disordered" evidence="1">
    <location>
        <begin position="1"/>
        <end position="23"/>
    </location>
</feature>
<reference evidence="2" key="2">
    <citation type="submission" date="2020-06" db="EMBL/GenBank/DDBJ databases">
        <title>Helianthus annuus Genome sequencing and assembly Release 2.</title>
        <authorList>
            <person name="Gouzy J."/>
            <person name="Langlade N."/>
            <person name="Munos S."/>
        </authorList>
    </citation>
    <scope>NUCLEOTIDE SEQUENCE</scope>
    <source>
        <tissue evidence="2">Leaves</tissue>
    </source>
</reference>
<gene>
    <name evidence="2" type="ORF">HanXRQr2_Chr01g0033451</name>
</gene>
<accession>A0A9K3P3T0</accession>
<dbReference type="Proteomes" id="UP000215914">
    <property type="component" value="Unassembled WGS sequence"/>
</dbReference>
<feature type="compositionally biased region" description="Polar residues" evidence="1">
    <location>
        <begin position="1"/>
        <end position="20"/>
    </location>
</feature>
<evidence type="ECO:0000313" key="2">
    <source>
        <dbReference type="EMBL" id="KAF5822996.1"/>
    </source>
</evidence>
<evidence type="ECO:0000256" key="1">
    <source>
        <dbReference type="SAM" id="MobiDB-lite"/>
    </source>
</evidence>
<comment type="caution">
    <text evidence="2">The sequence shown here is derived from an EMBL/GenBank/DDBJ whole genome shotgun (WGS) entry which is preliminary data.</text>
</comment>
<sequence length="77" mass="8881">MYRGSSMTSQSSSENDSTWVQPGDLTGLKGQLVKLLETSGVHLPIARLPSEYQKKLRETPLCFRVWRYKARKSFEKF</sequence>
<name>A0A9K3P3T0_HELAN</name>
<dbReference type="Gramene" id="mRNA:HanXRQr2_Chr01g0033451">
    <property type="protein sequence ID" value="CDS:HanXRQr2_Chr01g0033451.1"/>
    <property type="gene ID" value="HanXRQr2_Chr01g0033451"/>
</dbReference>
<keyword evidence="3" id="KW-1185">Reference proteome</keyword>
<evidence type="ECO:0000313" key="3">
    <source>
        <dbReference type="Proteomes" id="UP000215914"/>
    </source>
</evidence>
<protein>
    <submittedName>
        <fullName evidence="2">Uncharacterized protein</fullName>
    </submittedName>
</protein>
<reference evidence="2" key="1">
    <citation type="journal article" date="2017" name="Nature">
        <title>The sunflower genome provides insights into oil metabolism, flowering and Asterid evolution.</title>
        <authorList>
            <person name="Badouin H."/>
            <person name="Gouzy J."/>
            <person name="Grassa C.J."/>
            <person name="Murat F."/>
            <person name="Staton S.E."/>
            <person name="Cottret L."/>
            <person name="Lelandais-Briere C."/>
            <person name="Owens G.L."/>
            <person name="Carrere S."/>
            <person name="Mayjonade B."/>
            <person name="Legrand L."/>
            <person name="Gill N."/>
            <person name="Kane N.C."/>
            <person name="Bowers J.E."/>
            <person name="Hubner S."/>
            <person name="Bellec A."/>
            <person name="Berard A."/>
            <person name="Berges H."/>
            <person name="Blanchet N."/>
            <person name="Boniface M.C."/>
            <person name="Brunel D."/>
            <person name="Catrice O."/>
            <person name="Chaidir N."/>
            <person name="Claudel C."/>
            <person name="Donnadieu C."/>
            <person name="Faraut T."/>
            <person name="Fievet G."/>
            <person name="Helmstetter N."/>
            <person name="King M."/>
            <person name="Knapp S.J."/>
            <person name="Lai Z."/>
            <person name="Le Paslier M.C."/>
            <person name="Lippi Y."/>
            <person name="Lorenzon L."/>
            <person name="Mandel J.R."/>
            <person name="Marage G."/>
            <person name="Marchand G."/>
            <person name="Marquand E."/>
            <person name="Bret-Mestries E."/>
            <person name="Morien E."/>
            <person name="Nambeesan S."/>
            <person name="Nguyen T."/>
            <person name="Pegot-Espagnet P."/>
            <person name="Pouilly N."/>
            <person name="Raftis F."/>
            <person name="Sallet E."/>
            <person name="Schiex T."/>
            <person name="Thomas J."/>
            <person name="Vandecasteele C."/>
            <person name="Vares D."/>
            <person name="Vear F."/>
            <person name="Vautrin S."/>
            <person name="Crespi M."/>
            <person name="Mangin B."/>
            <person name="Burke J.M."/>
            <person name="Salse J."/>
            <person name="Munos S."/>
            <person name="Vincourt P."/>
            <person name="Rieseberg L.H."/>
            <person name="Langlade N.B."/>
        </authorList>
    </citation>
    <scope>NUCLEOTIDE SEQUENCE</scope>
    <source>
        <tissue evidence="2">Leaves</tissue>
    </source>
</reference>
<organism evidence="2 3">
    <name type="scientific">Helianthus annuus</name>
    <name type="common">Common sunflower</name>
    <dbReference type="NCBI Taxonomy" id="4232"/>
    <lineage>
        <taxon>Eukaryota</taxon>
        <taxon>Viridiplantae</taxon>
        <taxon>Streptophyta</taxon>
        <taxon>Embryophyta</taxon>
        <taxon>Tracheophyta</taxon>
        <taxon>Spermatophyta</taxon>
        <taxon>Magnoliopsida</taxon>
        <taxon>eudicotyledons</taxon>
        <taxon>Gunneridae</taxon>
        <taxon>Pentapetalae</taxon>
        <taxon>asterids</taxon>
        <taxon>campanulids</taxon>
        <taxon>Asterales</taxon>
        <taxon>Asteraceae</taxon>
        <taxon>Asteroideae</taxon>
        <taxon>Heliantheae alliance</taxon>
        <taxon>Heliantheae</taxon>
        <taxon>Helianthus</taxon>
    </lineage>
</organism>